<evidence type="ECO:0000313" key="3">
    <source>
        <dbReference type="EMBL" id="SVA73751.1"/>
    </source>
</evidence>
<accession>A0A381YAW8</accession>
<dbReference type="InterPro" id="IPR018247">
    <property type="entry name" value="EF_Hand_1_Ca_BS"/>
</dbReference>
<dbReference type="Gene3D" id="2.60.120.560">
    <property type="entry name" value="Exo-inulinase, domain 1"/>
    <property type="match status" value="1"/>
</dbReference>
<feature type="region of interest" description="Disordered" evidence="1">
    <location>
        <begin position="552"/>
        <end position="594"/>
    </location>
</feature>
<keyword evidence="2" id="KW-1133">Transmembrane helix</keyword>
<proteinExistence type="predicted"/>
<feature type="compositionally biased region" description="Polar residues" evidence="1">
    <location>
        <begin position="578"/>
        <end position="594"/>
    </location>
</feature>
<gene>
    <name evidence="3" type="ORF">METZ01_LOCUS126605</name>
</gene>
<keyword evidence="2" id="KW-0812">Transmembrane</keyword>
<dbReference type="InterPro" id="IPR012902">
    <property type="entry name" value="N_methyl_site"/>
</dbReference>
<keyword evidence="2" id="KW-0472">Membrane</keyword>
<name>A0A381YAW8_9ZZZZ</name>
<reference evidence="3" key="1">
    <citation type="submission" date="2018-05" db="EMBL/GenBank/DDBJ databases">
        <authorList>
            <person name="Lanie J.A."/>
            <person name="Ng W.-L."/>
            <person name="Kazmierczak K.M."/>
            <person name="Andrzejewski T.M."/>
            <person name="Davidsen T.M."/>
            <person name="Wayne K.J."/>
            <person name="Tettelin H."/>
            <person name="Glass J.I."/>
            <person name="Rusch D."/>
            <person name="Podicherti R."/>
            <person name="Tsui H.-C.T."/>
            <person name="Winkler M.E."/>
        </authorList>
    </citation>
    <scope>NUCLEOTIDE SEQUENCE</scope>
</reference>
<evidence type="ECO:0000256" key="1">
    <source>
        <dbReference type="SAM" id="MobiDB-lite"/>
    </source>
</evidence>
<dbReference type="PROSITE" id="PS00018">
    <property type="entry name" value="EF_HAND_1"/>
    <property type="match status" value="1"/>
</dbReference>
<dbReference type="AlphaFoldDB" id="A0A381YAW8"/>
<sequence length="609" mass="67018">MKMKNKIGERIFNLGEKGFTLIEIMIGSAVAILLLALVSGIIKSQGNTFSRQLSLNQMETNGRAAVDFLSRSIQNAGYNISRGSRFLAASDHYISTVFDENDDGVIQNDEIITLSVSNVAKQYTETFTISPHFDFDDDGQVDSIETQDYEVGLALLGPPFDIYQFIPSKTNSNIVKNAVVRNIDNLVIRYFDKNNSPLPEEVSLDANGLAIPPYTLSKAELSQIRKIEFEIIARSSDEDPNEKFVDSGTYLMGSIAAQSGSTSYSDRYHRRIFKAVSSPRNLVTAPFGKIILSANPNPINCPQNKTVVTANLVNLEGDQVSDELEVKFNASGGEISPKMAWLFRGETTTALSYDWASSILTTTVSASTQIEFEGKKIAIYNAIPVTFDGQFLDDFDAGLKPGWIEHPKSSPGSSRWIVEGGKYRTRETGDNESINGCEHLKNYEVLVNIQKSTDHAQGDYFGLILRSPPDLNNATSGYYMVRVVCFSCEGTNSSNHRYRLELVDKQGPYDSVLTSVDLEPSEFSFLAGEDYTLKAIVTDNVLIGKFWKSSELEPSDDPADTPKPADPPEPARNGRTIDASNSSYSQGKIGLASNTSKNTFDNLVVKPLS</sequence>
<feature type="transmembrane region" description="Helical" evidence="2">
    <location>
        <begin position="21"/>
        <end position="42"/>
    </location>
</feature>
<evidence type="ECO:0008006" key="4">
    <source>
        <dbReference type="Google" id="ProtNLM"/>
    </source>
</evidence>
<dbReference type="PROSITE" id="PS00409">
    <property type="entry name" value="PROKAR_NTER_METHYL"/>
    <property type="match status" value="1"/>
</dbReference>
<dbReference type="EMBL" id="UINC01017710">
    <property type="protein sequence ID" value="SVA73751.1"/>
    <property type="molecule type" value="Genomic_DNA"/>
</dbReference>
<protein>
    <recommendedName>
        <fullName evidence="4">EF-hand domain-containing protein</fullName>
    </recommendedName>
</protein>
<organism evidence="3">
    <name type="scientific">marine metagenome</name>
    <dbReference type="NCBI Taxonomy" id="408172"/>
    <lineage>
        <taxon>unclassified sequences</taxon>
        <taxon>metagenomes</taxon>
        <taxon>ecological metagenomes</taxon>
    </lineage>
</organism>
<evidence type="ECO:0000256" key="2">
    <source>
        <dbReference type="SAM" id="Phobius"/>
    </source>
</evidence>